<dbReference type="AlphaFoldDB" id="A0AAD9K9I7"/>
<comment type="caution">
    <text evidence="1">The sequence shown here is derived from an EMBL/GenBank/DDBJ whole genome shotgun (WGS) entry which is preliminary data.</text>
</comment>
<name>A0AAD9K9I7_9ANNE</name>
<dbReference type="Proteomes" id="UP001208570">
    <property type="component" value="Unassembled WGS sequence"/>
</dbReference>
<evidence type="ECO:0000313" key="2">
    <source>
        <dbReference type="Proteomes" id="UP001208570"/>
    </source>
</evidence>
<dbReference type="EMBL" id="JAODUP010000031">
    <property type="protein sequence ID" value="KAK2167217.1"/>
    <property type="molecule type" value="Genomic_DNA"/>
</dbReference>
<accession>A0AAD9K9I7</accession>
<sequence length="125" mass="14352">MVKLVLVTYWRMRFTEDDDVQQQHQQLHHSQAVGAKTLQDLDRQGGKCSFVTVVHLAKAQIELCDLLQTDKYLTDTEQQYALFVLEPENIPSLFVFPRFTSCEIHPDSKDMMGGTFSAKTLGYHC</sequence>
<keyword evidence="2" id="KW-1185">Reference proteome</keyword>
<gene>
    <name evidence="1" type="ORF">LSH36_31g07001</name>
</gene>
<reference evidence="1" key="1">
    <citation type="journal article" date="2023" name="Mol. Biol. Evol.">
        <title>Third-Generation Sequencing Reveals the Adaptive Role of the Epigenome in Three Deep-Sea Polychaetes.</title>
        <authorList>
            <person name="Perez M."/>
            <person name="Aroh O."/>
            <person name="Sun Y."/>
            <person name="Lan Y."/>
            <person name="Juniper S.K."/>
            <person name="Young C.R."/>
            <person name="Angers B."/>
            <person name="Qian P.Y."/>
        </authorList>
    </citation>
    <scope>NUCLEOTIDE SEQUENCE</scope>
    <source>
        <strain evidence="1">P08H-3</strain>
    </source>
</reference>
<proteinExistence type="predicted"/>
<protein>
    <submittedName>
        <fullName evidence="1">Uncharacterized protein</fullName>
    </submittedName>
</protein>
<evidence type="ECO:0000313" key="1">
    <source>
        <dbReference type="EMBL" id="KAK2167217.1"/>
    </source>
</evidence>
<organism evidence="1 2">
    <name type="scientific">Paralvinella palmiformis</name>
    <dbReference type="NCBI Taxonomy" id="53620"/>
    <lineage>
        <taxon>Eukaryota</taxon>
        <taxon>Metazoa</taxon>
        <taxon>Spiralia</taxon>
        <taxon>Lophotrochozoa</taxon>
        <taxon>Annelida</taxon>
        <taxon>Polychaeta</taxon>
        <taxon>Sedentaria</taxon>
        <taxon>Canalipalpata</taxon>
        <taxon>Terebellida</taxon>
        <taxon>Terebelliformia</taxon>
        <taxon>Alvinellidae</taxon>
        <taxon>Paralvinella</taxon>
    </lineage>
</organism>